<evidence type="ECO:0000313" key="4">
    <source>
        <dbReference type="Proteomes" id="UP000823990"/>
    </source>
</evidence>
<dbReference type="GO" id="GO:0004527">
    <property type="term" value="F:exonuclease activity"/>
    <property type="evidence" value="ECO:0007669"/>
    <property type="project" value="UniProtKB-ARBA"/>
</dbReference>
<reference evidence="3" key="2">
    <citation type="submission" date="2021-04" db="EMBL/GenBank/DDBJ databases">
        <authorList>
            <person name="Gilroy R."/>
        </authorList>
    </citation>
    <scope>NUCLEOTIDE SEQUENCE</scope>
    <source>
        <strain evidence="3">12435</strain>
    </source>
</reference>
<dbReference type="Gene3D" id="2.40.50.140">
    <property type="entry name" value="Nucleic acid-binding proteins"/>
    <property type="match status" value="1"/>
</dbReference>
<proteinExistence type="predicted"/>
<dbReference type="Gene3D" id="3.30.420.10">
    <property type="entry name" value="Ribonuclease H-like superfamily/Ribonuclease H"/>
    <property type="match status" value="1"/>
</dbReference>
<dbReference type="Pfam" id="PF00929">
    <property type="entry name" value="RNase_T"/>
    <property type="match status" value="1"/>
</dbReference>
<evidence type="ECO:0000259" key="2">
    <source>
        <dbReference type="Pfam" id="PF01336"/>
    </source>
</evidence>
<dbReference type="InterPro" id="IPR013520">
    <property type="entry name" value="Ribonucl_H"/>
</dbReference>
<protein>
    <submittedName>
        <fullName evidence="3">Uncharacterized protein</fullName>
    </submittedName>
</protein>
<gene>
    <name evidence="3" type="ORF">H9892_01780</name>
</gene>
<dbReference type="SUPFAM" id="SSF53098">
    <property type="entry name" value="Ribonuclease H-like"/>
    <property type="match status" value="1"/>
</dbReference>
<dbReference type="InterPro" id="IPR004365">
    <property type="entry name" value="NA-bd_OB_tRNA"/>
</dbReference>
<dbReference type="GO" id="GO:0003676">
    <property type="term" value="F:nucleic acid binding"/>
    <property type="evidence" value="ECO:0007669"/>
    <property type="project" value="InterPro"/>
</dbReference>
<accession>A0A9D1PYP4</accession>
<evidence type="ECO:0000313" key="3">
    <source>
        <dbReference type="EMBL" id="HIW02050.1"/>
    </source>
</evidence>
<evidence type="ECO:0000259" key="1">
    <source>
        <dbReference type="Pfam" id="PF00929"/>
    </source>
</evidence>
<dbReference type="EMBL" id="DXHS01000030">
    <property type="protein sequence ID" value="HIW02050.1"/>
    <property type="molecule type" value="Genomic_DNA"/>
</dbReference>
<feature type="domain" description="Exonuclease" evidence="1">
    <location>
        <begin position="361"/>
        <end position="489"/>
    </location>
</feature>
<dbReference type="AlphaFoldDB" id="A0A9D1PYP4"/>
<organism evidence="3 4">
    <name type="scientific">Candidatus Protoclostridium stercorigallinarum</name>
    <dbReference type="NCBI Taxonomy" id="2838741"/>
    <lineage>
        <taxon>Bacteria</taxon>
        <taxon>Bacillati</taxon>
        <taxon>Bacillota</taxon>
        <taxon>Clostridia</taxon>
        <taxon>Candidatus Protoclostridium</taxon>
    </lineage>
</organism>
<dbReference type="Pfam" id="PF01336">
    <property type="entry name" value="tRNA_anti-codon"/>
    <property type="match status" value="1"/>
</dbReference>
<dbReference type="InterPro" id="IPR012337">
    <property type="entry name" value="RNaseH-like_sf"/>
</dbReference>
<reference evidence="3" key="1">
    <citation type="journal article" date="2021" name="PeerJ">
        <title>Extensive microbial diversity within the chicken gut microbiome revealed by metagenomics and culture.</title>
        <authorList>
            <person name="Gilroy R."/>
            <person name="Ravi A."/>
            <person name="Getino M."/>
            <person name="Pursley I."/>
            <person name="Horton D.L."/>
            <person name="Alikhan N.F."/>
            <person name="Baker D."/>
            <person name="Gharbi K."/>
            <person name="Hall N."/>
            <person name="Watson M."/>
            <person name="Adriaenssens E.M."/>
            <person name="Foster-Nyarko E."/>
            <person name="Jarju S."/>
            <person name="Secka A."/>
            <person name="Antonio M."/>
            <person name="Oren A."/>
            <person name="Chaudhuri R.R."/>
            <person name="La Ragione R."/>
            <person name="Hildebrand F."/>
            <person name="Pallen M.J."/>
        </authorList>
    </citation>
    <scope>NUCLEOTIDE SEQUENCE</scope>
    <source>
        <strain evidence="3">12435</strain>
    </source>
</reference>
<name>A0A9D1PYP4_9FIRM</name>
<sequence>MDEFNKKFLAANPAMDYVRFLAAKIDADNDRVALTAVYDKSREGEYDAAREKVRAAASAMFPPFASVSVSASPSRAGSRELLSAARDFLLKESAVVASAADGDNISVLWGDPPSVTLALTPAVEKYAEHENVCGRMKEYIDTRMFVNVSVGIKHREEDMSEIRKTLEEKIYKPRFSYERPNEGRSINPVGRTPMCGKLVEGEAKYICDCVEPEYVTLYGALVDLREREYTPRKPKEGETTRKFASFVLDDGTAKMRCVWFPTADNKDAIKYLEAGRYYVVAGRTEYDERANDGSLQLSVKRFSGCERTEFEVNKVVRLPDVDYRFARPKEYVSLSQSSLYGSAAPLTDEPLVILALMTVSDNKYRPGELIEIAAVRIEDGKILETMDSLICPHGNMSDSERAAAGLVASDLKGKPYFEQILPDFFTFFHGRTVTMFPLDFNMNILKGYLDKLHIPAPETADMTLFAAARDLRRARPKNTRRALPTALAYAKFLTNMH</sequence>
<feature type="domain" description="OB" evidence="2">
    <location>
        <begin position="238"/>
        <end position="302"/>
    </location>
</feature>
<comment type="caution">
    <text evidence="3">The sequence shown here is derived from an EMBL/GenBank/DDBJ whole genome shotgun (WGS) entry which is preliminary data.</text>
</comment>
<dbReference type="Proteomes" id="UP000823990">
    <property type="component" value="Unassembled WGS sequence"/>
</dbReference>
<dbReference type="InterPro" id="IPR012340">
    <property type="entry name" value="NA-bd_OB-fold"/>
</dbReference>
<dbReference type="InterPro" id="IPR036397">
    <property type="entry name" value="RNaseH_sf"/>
</dbReference>
<dbReference type="CDD" id="cd03524">
    <property type="entry name" value="RPA2_OBF_family"/>
    <property type="match status" value="1"/>
</dbReference>